<name>A0ABX0KAC4_9PROT</name>
<evidence type="ECO:0000313" key="1">
    <source>
        <dbReference type="EMBL" id="NHO33349.1"/>
    </source>
</evidence>
<keyword evidence="2" id="KW-1185">Reference proteome</keyword>
<proteinExistence type="predicted"/>
<evidence type="ECO:0000313" key="2">
    <source>
        <dbReference type="Proteomes" id="UP000615326"/>
    </source>
</evidence>
<sequence length="308" mass="35589">MTGGKSTGNRTCAVVVKCYAWDAFVERQLARVQAGAGDLDVYLSVDDTSGKVKLPPWNNILRTNQSEILQLGLANRYEKGSLLWWNPDYTHYQVFETIPDYENYMFMEYDVYIRGGAALLMEKIRKAGAENVVQVRQNMKEWMWTSLHKDIYPETICRGSLNCITVHSRRSLQFLFEKRREMSKRDDIPFWPLSETFIPTELYLGGFQCTPLSDFGDISHYSWFPPVLEDDLDFGPCDELTFFHPVLDQARYVQSLLAHTHFVKDYFVPHSPLRRELGRFPGVVSTSDLISAAWTRGLARIRERFGGI</sequence>
<gene>
    <name evidence="1" type="ORF">GOB84_12390</name>
</gene>
<dbReference type="RefSeq" id="WP_173577873.1">
    <property type="nucleotide sequence ID" value="NZ_WOSW01000026.1"/>
</dbReference>
<accession>A0ABX0KAC4</accession>
<organism evidence="1 2">
    <name type="scientific">Acetobacter fallax</name>
    <dbReference type="NCBI Taxonomy" id="1737473"/>
    <lineage>
        <taxon>Bacteria</taxon>
        <taxon>Pseudomonadati</taxon>
        <taxon>Pseudomonadota</taxon>
        <taxon>Alphaproteobacteria</taxon>
        <taxon>Acetobacterales</taxon>
        <taxon>Acetobacteraceae</taxon>
        <taxon>Acetobacter</taxon>
    </lineage>
</organism>
<protein>
    <submittedName>
        <fullName evidence="1">Uncharacterized protein</fullName>
    </submittedName>
</protein>
<comment type="caution">
    <text evidence="1">The sequence shown here is derived from an EMBL/GenBank/DDBJ whole genome shotgun (WGS) entry which is preliminary data.</text>
</comment>
<dbReference type="Proteomes" id="UP000615326">
    <property type="component" value="Unassembled WGS sequence"/>
</dbReference>
<reference evidence="1 2" key="1">
    <citation type="journal article" date="2020" name="Int. J. Syst. Evol. Microbiol.">
        <title>Novel acetic acid bacteria from cider fermentations: Acetobacter conturbans sp. nov. and Acetobacter fallax sp. nov.</title>
        <authorList>
            <person name="Sombolestani A.S."/>
            <person name="Cleenwerck I."/>
            <person name="Cnockaert M."/>
            <person name="Borremans W."/>
            <person name="Wieme A.D."/>
            <person name="De Vuyst L."/>
            <person name="Vandamme P."/>
        </authorList>
    </citation>
    <scope>NUCLEOTIDE SEQUENCE [LARGE SCALE GENOMIC DNA]</scope>
    <source>
        <strain evidence="1 2">LMG 1637</strain>
    </source>
</reference>
<dbReference type="EMBL" id="WOSW01000026">
    <property type="protein sequence ID" value="NHO33349.1"/>
    <property type="molecule type" value="Genomic_DNA"/>
</dbReference>